<gene>
    <name evidence="8" type="ORF">LX13_004272</name>
</gene>
<evidence type="ECO:0000256" key="3">
    <source>
        <dbReference type="ARBA" id="ARBA00022691"/>
    </source>
</evidence>
<evidence type="ECO:0000259" key="7">
    <source>
        <dbReference type="PROSITE" id="PS50926"/>
    </source>
</evidence>
<feature type="binding site" evidence="4">
    <location>
        <position position="276"/>
    </location>
    <ligand>
        <name>S-adenosyl-L-methionine</name>
        <dbReference type="ChEBI" id="CHEBI:59789"/>
    </ligand>
</feature>
<evidence type="ECO:0000256" key="4">
    <source>
        <dbReference type="PROSITE-ProRule" id="PRU01024"/>
    </source>
</evidence>
<dbReference type="Gene3D" id="2.40.50.1070">
    <property type="match status" value="1"/>
</dbReference>
<feature type="domain" description="TRAM" evidence="7">
    <location>
        <begin position="9"/>
        <end position="68"/>
    </location>
</feature>
<dbReference type="InterPro" id="IPR030390">
    <property type="entry name" value="MeTrfase_TrmA_AS"/>
</dbReference>
<protein>
    <submittedName>
        <fullName evidence="8">tRNA/tmRNA/rRNA uracil-C5-methylase, TrmA/RlmC/RlmD family</fullName>
    </submittedName>
</protein>
<keyword evidence="2 4" id="KW-0808">Transferase</keyword>
<keyword evidence="3 4" id="KW-0949">S-adenosyl-L-methionine</keyword>
<feature type="active site" evidence="5">
    <location>
        <position position="400"/>
    </location>
</feature>
<feature type="binding site" evidence="4">
    <location>
        <position position="331"/>
    </location>
    <ligand>
        <name>S-adenosyl-L-methionine</name>
        <dbReference type="ChEBI" id="CHEBI:59789"/>
    </ligand>
</feature>
<reference evidence="8 9" key="1">
    <citation type="submission" date="2022-06" db="EMBL/GenBank/DDBJ databases">
        <title>Genomic Encyclopedia of Archaeal and Bacterial Type Strains, Phase II (KMG-II): from individual species to whole genera.</title>
        <authorList>
            <person name="Goeker M."/>
        </authorList>
    </citation>
    <scope>NUCLEOTIDE SEQUENCE [LARGE SCALE GENOMIC DNA]</scope>
    <source>
        <strain evidence="8 9">DSM 44693</strain>
    </source>
</reference>
<comment type="similarity">
    <text evidence="4">Belongs to the class I-like SAM-binding methyltransferase superfamily. RNA M5U methyltransferase family.</text>
</comment>
<dbReference type="SUPFAM" id="SSF50249">
    <property type="entry name" value="Nucleic acid-binding proteins"/>
    <property type="match status" value="1"/>
</dbReference>
<dbReference type="InterPro" id="IPR012340">
    <property type="entry name" value="NA-bd_OB-fold"/>
</dbReference>
<keyword evidence="1 4" id="KW-0489">Methyltransferase</keyword>
<dbReference type="Pfam" id="PF01938">
    <property type="entry name" value="TRAM"/>
    <property type="match status" value="1"/>
</dbReference>
<dbReference type="Gene3D" id="2.40.50.140">
    <property type="entry name" value="Nucleic acid-binding proteins"/>
    <property type="match status" value="1"/>
</dbReference>
<evidence type="ECO:0000256" key="5">
    <source>
        <dbReference type="PROSITE-ProRule" id="PRU10015"/>
    </source>
</evidence>
<dbReference type="PROSITE" id="PS51687">
    <property type="entry name" value="SAM_MT_RNA_M5U"/>
    <property type="match status" value="1"/>
</dbReference>
<accession>A0ABT1HKG0</accession>
<dbReference type="InterPro" id="IPR010280">
    <property type="entry name" value="U5_MeTrfase_fam"/>
</dbReference>
<name>A0ABT1HKG0_9NOCA</name>
<evidence type="ECO:0000313" key="9">
    <source>
        <dbReference type="Proteomes" id="UP001206895"/>
    </source>
</evidence>
<organism evidence="8 9">
    <name type="scientific">Williamsia maris</name>
    <dbReference type="NCBI Taxonomy" id="72806"/>
    <lineage>
        <taxon>Bacteria</taxon>
        <taxon>Bacillati</taxon>
        <taxon>Actinomycetota</taxon>
        <taxon>Actinomycetes</taxon>
        <taxon>Mycobacteriales</taxon>
        <taxon>Nocardiaceae</taxon>
        <taxon>Williamsia</taxon>
    </lineage>
</organism>
<keyword evidence="9" id="KW-1185">Reference proteome</keyword>
<feature type="active site" description="Nucleophile" evidence="4">
    <location>
        <position position="400"/>
    </location>
</feature>
<evidence type="ECO:0000256" key="2">
    <source>
        <dbReference type="ARBA" id="ARBA00022679"/>
    </source>
</evidence>
<dbReference type="InterPro" id="IPR030391">
    <property type="entry name" value="MeTrfase_TrmA_CS"/>
</dbReference>
<dbReference type="InterPro" id="IPR029063">
    <property type="entry name" value="SAM-dependent_MTases_sf"/>
</dbReference>
<dbReference type="SUPFAM" id="SSF53335">
    <property type="entry name" value="S-adenosyl-L-methionine-dependent methyltransferases"/>
    <property type="match status" value="1"/>
</dbReference>
<comment type="caution">
    <text evidence="8">The sequence shown here is derived from an EMBL/GenBank/DDBJ whole genome shotgun (WGS) entry which is preliminary data.</text>
</comment>
<dbReference type="PANTHER" id="PTHR11061:SF30">
    <property type="entry name" value="TRNA (URACIL(54)-C(5))-METHYLTRANSFERASE"/>
    <property type="match status" value="1"/>
</dbReference>
<sequence>MSEQRPDSTVTAGDRFEIDGLRAAHGGVVVGRHDGRAVFVRNALPDERVLVEVTDARKPSFCHARVIEILDPSPHRIDPLCPAAAAGAGCCDLSFVDDTHARSMKSLVVGDLLERVGGFDAGQFEVPVRSLGAPTGWRTRVRMGVDATGTPGMRVHASDAIVVGVDCAQPVDGLLTDLTAHRYRAGSELVVVRDADGARHLTEITASGAPEPADRRSRDRQGRRRSNRSFSGDRGRAQRSRAARPRSVETVIAGGAMAVHRVGDRRWDLPVTAFWQAHREAPGRYGATVVSMAQAYAPGARVAWDLYGGVGVFAGQLVDELDGLDRVLVVEADSAAVTAAEATFADDDRVRLVRAPVADALDTLDAPDIVVVDPPRSGAGRGVVGAICDAEPELVIHVGCDAATFARDLGTYRELGYRPVEIEGFDAFPMTHHVEAIAALVPTR</sequence>
<dbReference type="Proteomes" id="UP001206895">
    <property type="component" value="Unassembled WGS sequence"/>
</dbReference>
<dbReference type="EMBL" id="JAMTCJ010000004">
    <property type="protein sequence ID" value="MCP2178431.1"/>
    <property type="molecule type" value="Genomic_DNA"/>
</dbReference>
<evidence type="ECO:0000313" key="8">
    <source>
        <dbReference type="EMBL" id="MCP2178431.1"/>
    </source>
</evidence>
<feature type="binding site" evidence="4">
    <location>
        <position position="373"/>
    </location>
    <ligand>
        <name>S-adenosyl-L-methionine</name>
        <dbReference type="ChEBI" id="CHEBI:59789"/>
    </ligand>
</feature>
<evidence type="ECO:0000256" key="6">
    <source>
        <dbReference type="SAM" id="MobiDB-lite"/>
    </source>
</evidence>
<proteinExistence type="inferred from homology"/>
<dbReference type="PANTHER" id="PTHR11061">
    <property type="entry name" value="RNA M5U METHYLTRANSFERASE"/>
    <property type="match status" value="1"/>
</dbReference>
<dbReference type="InterPro" id="IPR002792">
    <property type="entry name" value="TRAM_dom"/>
</dbReference>
<dbReference type="PROSITE" id="PS01230">
    <property type="entry name" value="TRMA_1"/>
    <property type="match status" value="1"/>
</dbReference>
<feature type="binding site" evidence="4">
    <location>
        <position position="307"/>
    </location>
    <ligand>
        <name>S-adenosyl-L-methionine</name>
        <dbReference type="ChEBI" id="CHEBI:59789"/>
    </ligand>
</feature>
<feature type="region of interest" description="Disordered" evidence="6">
    <location>
        <begin position="202"/>
        <end position="246"/>
    </location>
</feature>
<dbReference type="PROSITE" id="PS01231">
    <property type="entry name" value="TRMA_2"/>
    <property type="match status" value="1"/>
</dbReference>
<dbReference type="Gene3D" id="3.40.50.150">
    <property type="entry name" value="Vaccinia Virus protein VP39"/>
    <property type="match status" value="1"/>
</dbReference>
<dbReference type="RefSeq" id="WP_253663338.1">
    <property type="nucleotide sequence ID" value="NZ_BAAAJQ010000003.1"/>
</dbReference>
<evidence type="ECO:0000256" key="1">
    <source>
        <dbReference type="ARBA" id="ARBA00022603"/>
    </source>
</evidence>
<dbReference type="PROSITE" id="PS50926">
    <property type="entry name" value="TRAM"/>
    <property type="match status" value="1"/>
</dbReference>